<name>A0A2N0R9K9_9GLOM</name>
<dbReference type="AlphaFoldDB" id="A0A2N0R9K9"/>
<protein>
    <submittedName>
        <fullName evidence="2">Uncharacterized protein</fullName>
    </submittedName>
</protein>
<comment type="caution">
    <text evidence="2">The sequence shown here is derived from an EMBL/GenBank/DDBJ whole genome shotgun (WGS) entry which is preliminary data.</text>
</comment>
<proteinExistence type="predicted"/>
<evidence type="ECO:0000313" key="3">
    <source>
        <dbReference type="Proteomes" id="UP000232688"/>
    </source>
</evidence>
<organism evidence="2 3">
    <name type="scientific">Rhizophagus irregularis</name>
    <dbReference type="NCBI Taxonomy" id="588596"/>
    <lineage>
        <taxon>Eukaryota</taxon>
        <taxon>Fungi</taxon>
        <taxon>Fungi incertae sedis</taxon>
        <taxon>Mucoromycota</taxon>
        <taxon>Glomeromycotina</taxon>
        <taxon>Glomeromycetes</taxon>
        <taxon>Glomerales</taxon>
        <taxon>Glomeraceae</taxon>
        <taxon>Rhizophagus</taxon>
    </lineage>
</organism>
<dbReference type="Proteomes" id="UP000232688">
    <property type="component" value="Unassembled WGS sequence"/>
</dbReference>
<reference evidence="2 3" key="2">
    <citation type="submission" date="2017-10" db="EMBL/GenBank/DDBJ databases">
        <title>Genome analyses suggest a sexual origin of heterokaryosis in a supposedly ancient asexual fungus.</title>
        <authorList>
            <person name="Corradi N."/>
            <person name="Sedzielewska K."/>
            <person name="Noel J."/>
            <person name="Charron P."/>
            <person name="Farinelli L."/>
            <person name="Marton T."/>
            <person name="Kruger M."/>
            <person name="Pelin A."/>
            <person name="Brachmann A."/>
            <person name="Corradi N."/>
        </authorList>
    </citation>
    <scope>NUCLEOTIDE SEQUENCE [LARGE SCALE GENOMIC DNA]</scope>
    <source>
        <strain evidence="2 3">A1</strain>
    </source>
</reference>
<evidence type="ECO:0000313" key="2">
    <source>
        <dbReference type="EMBL" id="PKC59993.1"/>
    </source>
</evidence>
<evidence type="ECO:0000256" key="1">
    <source>
        <dbReference type="SAM" id="Phobius"/>
    </source>
</evidence>
<dbReference type="VEuPathDB" id="FungiDB:RhiirA1_445163"/>
<feature type="transmembrane region" description="Helical" evidence="1">
    <location>
        <begin position="60"/>
        <end position="81"/>
    </location>
</feature>
<keyword evidence="1" id="KW-0812">Transmembrane</keyword>
<keyword evidence="1" id="KW-1133">Transmembrane helix</keyword>
<accession>A0A2N0R9K9</accession>
<sequence>MQSLHNKILYFYCTSQNQKFWSYDFWLNSAKVSTPVLGTGFGFGSWALDRRVSNILLETYLLKIIYFFFFFYFVPVLALVLERRIGFGSGSLASDRQLIIMGVINKSYDYFR</sequence>
<reference evidence="2 3" key="1">
    <citation type="submission" date="2017-10" db="EMBL/GenBank/DDBJ databases">
        <title>Extensive intraspecific genome diversity in a model arbuscular mycorrhizal fungus.</title>
        <authorList>
            <person name="Chen E.C.H."/>
            <person name="Morin E."/>
            <person name="Baudet D."/>
            <person name="Noel J."/>
            <person name="Ndikumana S."/>
            <person name="Charron P."/>
            <person name="St-Onge C."/>
            <person name="Giorgi J."/>
            <person name="Grigoriev I.V."/>
            <person name="Roux C."/>
            <person name="Martin F.M."/>
            <person name="Corradi N."/>
        </authorList>
    </citation>
    <scope>NUCLEOTIDE SEQUENCE [LARGE SCALE GENOMIC DNA]</scope>
    <source>
        <strain evidence="2 3">A1</strain>
    </source>
</reference>
<keyword evidence="1" id="KW-0472">Membrane</keyword>
<dbReference type="EMBL" id="LLXH01001220">
    <property type="protein sequence ID" value="PKC59993.1"/>
    <property type="molecule type" value="Genomic_DNA"/>
</dbReference>
<gene>
    <name evidence="2" type="ORF">RhiirA1_445163</name>
</gene>